<dbReference type="PANTHER" id="PTHR40261:SF1">
    <property type="entry name" value="RIESKE DOMAIN-CONTAINING PROTEIN"/>
    <property type="match status" value="1"/>
</dbReference>
<evidence type="ECO:0000256" key="2">
    <source>
        <dbReference type="ARBA" id="ARBA00022723"/>
    </source>
</evidence>
<dbReference type="CDD" id="cd03467">
    <property type="entry name" value="Rieske"/>
    <property type="match status" value="1"/>
</dbReference>
<keyword evidence="2" id="KW-0479">Metal-binding</keyword>
<evidence type="ECO:0000256" key="1">
    <source>
        <dbReference type="ARBA" id="ARBA00022714"/>
    </source>
</evidence>
<feature type="domain" description="Rieske" evidence="5">
    <location>
        <begin position="10"/>
        <end position="110"/>
    </location>
</feature>
<keyword evidence="1" id="KW-0001">2Fe-2S</keyword>
<reference evidence="6 7" key="1">
    <citation type="journal article" date="2005" name="Nucleic Acids Res.">
        <title>Genomic blueprint of Hahella chejuensis, a marine microbe producing an algicidal agent.</title>
        <authorList>
            <person name="Jeong H."/>
            <person name="Yim J.H."/>
            <person name="Lee C."/>
            <person name="Choi S.-H."/>
            <person name="Park Y.K."/>
            <person name="Yoon S.H."/>
            <person name="Hur C.-G."/>
            <person name="Kang H.-Y."/>
            <person name="Kim D."/>
            <person name="Lee H.H."/>
            <person name="Park K.H."/>
            <person name="Park S.-H."/>
            <person name="Park H.-S."/>
            <person name="Lee H.K."/>
            <person name="Oh T.K."/>
            <person name="Kim J.F."/>
        </authorList>
    </citation>
    <scope>NUCLEOTIDE SEQUENCE [LARGE SCALE GENOMIC DNA]</scope>
    <source>
        <strain evidence="6 7">KCTC 2396</strain>
    </source>
</reference>
<dbReference type="PROSITE" id="PS51296">
    <property type="entry name" value="RIESKE"/>
    <property type="match status" value="1"/>
</dbReference>
<dbReference type="OrthoDB" id="9794779at2"/>
<dbReference type="KEGG" id="hch:HCH_06255"/>
<keyword evidence="6" id="KW-0223">Dioxygenase</keyword>
<evidence type="ECO:0000256" key="3">
    <source>
        <dbReference type="ARBA" id="ARBA00023004"/>
    </source>
</evidence>
<dbReference type="RefSeq" id="WP_011399957.1">
    <property type="nucleotide sequence ID" value="NC_007645.1"/>
</dbReference>
<dbReference type="GO" id="GO:0051213">
    <property type="term" value="F:dioxygenase activity"/>
    <property type="evidence" value="ECO:0007669"/>
    <property type="project" value="UniProtKB-KW"/>
</dbReference>
<keyword evidence="3" id="KW-0408">Iron</keyword>
<dbReference type="AlphaFoldDB" id="Q2S8X3"/>
<dbReference type="eggNOG" id="COG2146">
    <property type="taxonomic scope" value="Bacteria"/>
</dbReference>
<protein>
    <submittedName>
        <fullName evidence="6">Ferredoxin subunit of nitrite reductase and ring-hydroxylating dioxygenases</fullName>
    </submittedName>
</protein>
<dbReference type="SUPFAM" id="SSF50022">
    <property type="entry name" value="ISP domain"/>
    <property type="match status" value="1"/>
</dbReference>
<keyword evidence="7" id="KW-1185">Reference proteome</keyword>
<dbReference type="STRING" id="349521.HCH_06255"/>
<organism evidence="6 7">
    <name type="scientific">Hahella chejuensis (strain KCTC 2396)</name>
    <dbReference type="NCBI Taxonomy" id="349521"/>
    <lineage>
        <taxon>Bacteria</taxon>
        <taxon>Pseudomonadati</taxon>
        <taxon>Pseudomonadota</taxon>
        <taxon>Gammaproteobacteria</taxon>
        <taxon>Oceanospirillales</taxon>
        <taxon>Hahellaceae</taxon>
        <taxon>Hahella</taxon>
    </lineage>
</organism>
<keyword evidence="6" id="KW-0560">Oxidoreductase</keyword>
<evidence type="ECO:0000313" key="7">
    <source>
        <dbReference type="Proteomes" id="UP000000238"/>
    </source>
</evidence>
<evidence type="ECO:0000313" key="6">
    <source>
        <dbReference type="EMBL" id="ABC32901.1"/>
    </source>
</evidence>
<name>Q2S8X3_HAHCH</name>
<accession>Q2S8X3</accession>
<keyword evidence="4" id="KW-0411">Iron-sulfur</keyword>
<gene>
    <name evidence="6" type="ordered locus">HCH_06255</name>
</gene>
<dbReference type="InterPro" id="IPR036922">
    <property type="entry name" value="Rieske_2Fe-2S_sf"/>
</dbReference>
<dbReference type="GO" id="GO:0051537">
    <property type="term" value="F:2 iron, 2 sulfur cluster binding"/>
    <property type="evidence" value="ECO:0007669"/>
    <property type="project" value="UniProtKB-KW"/>
</dbReference>
<dbReference type="Pfam" id="PF00355">
    <property type="entry name" value="Rieske"/>
    <property type="match status" value="1"/>
</dbReference>
<dbReference type="HOGENOM" id="CLU_055690_4_3_6"/>
<sequence length="123" mass="13902">MASRKLLGGVPARELDQLADGACRGFQLADNSVFVVKQRNALFAYVNSCPHLGIELEWMPDQFLDQARQFIHCATHGALFLIHSGECISGPCQGQSLQRLEMERADDEWRFYICPVDADLERF</sequence>
<dbReference type="Proteomes" id="UP000000238">
    <property type="component" value="Chromosome"/>
</dbReference>
<dbReference type="PANTHER" id="PTHR40261">
    <property type="match status" value="1"/>
</dbReference>
<proteinExistence type="predicted"/>
<evidence type="ECO:0000256" key="4">
    <source>
        <dbReference type="ARBA" id="ARBA00023014"/>
    </source>
</evidence>
<dbReference type="GO" id="GO:0046872">
    <property type="term" value="F:metal ion binding"/>
    <property type="evidence" value="ECO:0007669"/>
    <property type="project" value="UniProtKB-KW"/>
</dbReference>
<dbReference type="EMBL" id="CP000155">
    <property type="protein sequence ID" value="ABC32901.1"/>
    <property type="molecule type" value="Genomic_DNA"/>
</dbReference>
<dbReference type="InterPro" id="IPR017941">
    <property type="entry name" value="Rieske_2Fe-2S"/>
</dbReference>
<evidence type="ECO:0000259" key="5">
    <source>
        <dbReference type="PROSITE" id="PS51296"/>
    </source>
</evidence>
<dbReference type="Gene3D" id="2.102.10.10">
    <property type="entry name" value="Rieske [2Fe-2S] iron-sulphur domain"/>
    <property type="match status" value="1"/>
</dbReference>